<dbReference type="InterPro" id="IPR002645">
    <property type="entry name" value="STAS_dom"/>
</dbReference>
<dbReference type="Pfam" id="PF01740">
    <property type="entry name" value="STAS"/>
    <property type="match status" value="1"/>
</dbReference>
<comment type="caution">
    <text evidence="4">The sequence shown here is derived from an EMBL/GenBank/DDBJ whole genome shotgun (WGS) entry which is preliminary data.</text>
</comment>
<sequence length="111" mass="11638">MQVQTEERGGVSILALTGRMDATTANVFEEACRALLNAGAKKIVVDLGGIEYISSAGLRVILTMVKASKGTAATLAFCSMQTMVAEVFRISGFSSMLPVYATRDEAVGALS</sequence>
<dbReference type="NCBIfam" id="TIGR00377">
    <property type="entry name" value="ant_ant_sig"/>
    <property type="match status" value="1"/>
</dbReference>
<reference evidence="4" key="1">
    <citation type="journal article" date="2021" name="PeerJ">
        <title>Extensive microbial diversity within the chicken gut microbiome revealed by metagenomics and culture.</title>
        <authorList>
            <person name="Gilroy R."/>
            <person name="Ravi A."/>
            <person name="Getino M."/>
            <person name="Pursley I."/>
            <person name="Horton D.L."/>
            <person name="Alikhan N.F."/>
            <person name="Baker D."/>
            <person name="Gharbi K."/>
            <person name="Hall N."/>
            <person name="Watson M."/>
            <person name="Adriaenssens E.M."/>
            <person name="Foster-Nyarko E."/>
            <person name="Jarju S."/>
            <person name="Secka A."/>
            <person name="Antonio M."/>
            <person name="Oren A."/>
            <person name="Chaudhuri R.R."/>
            <person name="La Ragione R."/>
            <person name="Hildebrand F."/>
            <person name="Pallen M.J."/>
        </authorList>
    </citation>
    <scope>NUCLEOTIDE SEQUENCE</scope>
    <source>
        <strain evidence="4">ChiSxjej5B17-1746</strain>
    </source>
</reference>
<accession>A0A9D1UAJ2</accession>
<dbReference type="InterPro" id="IPR036513">
    <property type="entry name" value="STAS_dom_sf"/>
</dbReference>
<comment type="similarity">
    <text evidence="1 2">Belongs to the anti-sigma-factor antagonist family.</text>
</comment>
<dbReference type="GO" id="GO:0043856">
    <property type="term" value="F:anti-sigma factor antagonist activity"/>
    <property type="evidence" value="ECO:0007669"/>
    <property type="project" value="InterPro"/>
</dbReference>
<protein>
    <recommendedName>
        <fullName evidence="2">Anti-sigma factor antagonist</fullName>
    </recommendedName>
</protein>
<dbReference type="Proteomes" id="UP000824264">
    <property type="component" value="Unassembled WGS sequence"/>
</dbReference>
<dbReference type="CDD" id="cd07043">
    <property type="entry name" value="STAS_anti-anti-sigma_factors"/>
    <property type="match status" value="1"/>
</dbReference>
<dbReference type="EMBL" id="DXGI01000395">
    <property type="protein sequence ID" value="HIW79576.1"/>
    <property type="molecule type" value="Genomic_DNA"/>
</dbReference>
<dbReference type="AlphaFoldDB" id="A0A9D1UAJ2"/>
<evidence type="ECO:0000256" key="2">
    <source>
        <dbReference type="RuleBase" id="RU003749"/>
    </source>
</evidence>
<name>A0A9D1UAJ2_9BACT</name>
<dbReference type="Gene3D" id="3.30.750.24">
    <property type="entry name" value="STAS domain"/>
    <property type="match status" value="1"/>
</dbReference>
<dbReference type="SUPFAM" id="SSF52091">
    <property type="entry name" value="SpoIIaa-like"/>
    <property type="match status" value="1"/>
</dbReference>
<dbReference type="PANTHER" id="PTHR33495">
    <property type="entry name" value="ANTI-SIGMA FACTOR ANTAGONIST TM_1081-RELATED-RELATED"/>
    <property type="match status" value="1"/>
</dbReference>
<organism evidence="4 5">
    <name type="scientific">Candidatus Bilophila faecipullorum</name>
    <dbReference type="NCBI Taxonomy" id="2838482"/>
    <lineage>
        <taxon>Bacteria</taxon>
        <taxon>Pseudomonadati</taxon>
        <taxon>Thermodesulfobacteriota</taxon>
        <taxon>Desulfovibrionia</taxon>
        <taxon>Desulfovibrionales</taxon>
        <taxon>Desulfovibrionaceae</taxon>
        <taxon>Bilophila</taxon>
    </lineage>
</organism>
<dbReference type="PROSITE" id="PS50801">
    <property type="entry name" value="STAS"/>
    <property type="match status" value="1"/>
</dbReference>
<evidence type="ECO:0000313" key="5">
    <source>
        <dbReference type="Proteomes" id="UP000824264"/>
    </source>
</evidence>
<feature type="domain" description="STAS" evidence="3">
    <location>
        <begin position="1"/>
        <end position="110"/>
    </location>
</feature>
<proteinExistence type="inferred from homology"/>
<reference evidence="4" key="2">
    <citation type="submission" date="2021-04" db="EMBL/GenBank/DDBJ databases">
        <authorList>
            <person name="Gilroy R."/>
        </authorList>
    </citation>
    <scope>NUCLEOTIDE SEQUENCE</scope>
    <source>
        <strain evidence="4">ChiSxjej5B17-1746</strain>
    </source>
</reference>
<evidence type="ECO:0000313" key="4">
    <source>
        <dbReference type="EMBL" id="HIW79576.1"/>
    </source>
</evidence>
<gene>
    <name evidence="4" type="ORF">H9874_10615</name>
</gene>
<evidence type="ECO:0000259" key="3">
    <source>
        <dbReference type="PROSITE" id="PS50801"/>
    </source>
</evidence>
<evidence type="ECO:0000256" key="1">
    <source>
        <dbReference type="ARBA" id="ARBA00009013"/>
    </source>
</evidence>
<dbReference type="PANTHER" id="PTHR33495:SF14">
    <property type="entry name" value="ANTI-SIGMA FACTOR ANTAGONIST"/>
    <property type="match status" value="1"/>
</dbReference>
<dbReference type="InterPro" id="IPR003658">
    <property type="entry name" value="Anti-sigma_ant"/>
</dbReference>